<dbReference type="PANTHER" id="PTHR33755:SF6">
    <property type="entry name" value="PLASMID STABILIZATION SYSTEM PROTEIN"/>
    <property type="match status" value="1"/>
</dbReference>
<dbReference type="OrthoDB" id="9798046at2"/>
<dbReference type="InterPro" id="IPR051803">
    <property type="entry name" value="TA_system_RelE-like_toxin"/>
</dbReference>
<dbReference type="RefSeq" id="WP_106758229.1">
    <property type="nucleotide sequence ID" value="NZ_PXWF02000239.1"/>
</dbReference>
<dbReference type="Gene3D" id="3.30.2310.20">
    <property type="entry name" value="RelE-like"/>
    <property type="match status" value="1"/>
</dbReference>
<comment type="caution">
    <text evidence="3">The sequence shown here is derived from an EMBL/GenBank/DDBJ whole genome shotgun (WGS) entry which is preliminary data.</text>
</comment>
<dbReference type="InterPro" id="IPR007712">
    <property type="entry name" value="RelE/ParE_toxin"/>
</dbReference>
<keyword evidence="2" id="KW-1277">Toxin-antitoxin system</keyword>
<accession>A0A2U2HJE8</accession>
<protein>
    <submittedName>
        <fullName evidence="3">Type II toxin-antitoxin system RelE/ParE family toxin</fullName>
    </submittedName>
</protein>
<organism evidence="3 4">
    <name type="scientific">Massilia glaciei</name>
    <dbReference type="NCBI Taxonomy" id="1524097"/>
    <lineage>
        <taxon>Bacteria</taxon>
        <taxon>Pseudomonadati</taxon>
        <taxon>Pseudomonadota</taxon>
        <taxon>Betaproteobacteria</taxon>
        <taxon>Burkholderiales</taxon>
        <taxon>Oxalobacteraceae</taxon>
        <taxon>Telluria group</taxon>
        <taxon>Massilia</taxon>
    </lineage>
</organism>
<keyword evidence="4" id="KW-1185">Reference proteome</keyword>
<evidence type="ECO:0000256" key="1">
    <source>
        <dbReference type="ARBA" id="ARBA00006226"/>
    </source>
</evidence>
<evidence type="ECO:0000313" key="3">
    <source>
        <dbReference type="EMBL" id="PWF46832.1"/>
    </source>
</evidence>
<dbReference type="Proteomes" id="UP000241421">
    <property type="component" value="Unassembled WGS sequence"/>
</dbReference>
<dbReference type="EMBL" id="PXWF02000239">
    <property type="protein sequence ID" value="PWF46832.1"/>
    <property type="molecule type" value="Genomic_DNA"/>
</dbReference>
<gene>
    <name evidence="3" type="ORF">C7C56_015250</name>
</gene>
<comment type="similarity">
    <text evidence="1">Belongs to the RelE toxin family.</text>
</comment>
<dbReference type="InterPro" id="IPR035093">
    <property type="entry name" value="RelE/ParE_toxin_dom_sf"/>
</dbReference>
<evidence type="ECO:0000313" key="4">
    <source>
        <dbReference type="Proteomes" id="UP000241421"/>
    </source>
</evidence>
<dbReference type="Pfam" id="PF05016">
    <property type="entry name" value="ParE_toxin"/>
    <property type="match status" value="1"/>
</dbReference>
<name>A0A2U2HJE8_9BURK</name>
<dbReference type="NCBIfam" id="TIGR02385">
    <property type="entry name" value="RelE_StbE"/>
    <property type="match status" value="1"/>
</dbReference>
<evidence type="ECO:0000256" key="2">
    <source>
        <dbReference type="ARBA" id="ARBA00022649"/>
    </source>
</evidence>
<proteinExistence type="inferred from homology"/>
<dbReference type="PANTHER" id="PTHR33755">
    <property type="entry name" value="TOXIN PARE1-RELATED"/>
    <property type="match status" value="1"/>
</dbReference>
<sequence length="93" mass="10859">MTVKWTKTALANLISIVEFIERDNPERAKSFAMEIQSKTNRLTEFPSIGRPGRVTGTRELVIHPNYIISYRVRGDVVEILRVQHVARRWPKRL</sequence>
<reference evidence="3 4" key="1">
    <citation type="submission" date="2018-04" db="EMBL/GenBank/DDBJ databases">
        <title>Massilia violaceinigra sp. nov., a novel purple-pigmented bacterium isolated from Tianshan glacier, Xinjiang, China.</title>
        <authorList>
            <person name="Wang H."/>
        </authorList>
    </citation>
    <scope>NUCLEOTIDE SEQUENCE [LARGE SCALE GENOMIC DNA]</scope>
    <source>
        <strain evidence="3 4">B448-2</strain>
    </source>
</reference>
<dbReference type="AlphaFoldDB" id="A0A2U2HJE8"/>